<gene>
    <name evidence="5" type="ORF">HAV22_02145</name>
</gene>
<evidence type="ECO:0000256" key="1">
    <source>
        <dbReference type="ARBA" id="ARBA00023015"/>
    </source>
</evidence>
<dbReference type="Proteomes" id="UP000716322">
    <property type="component" value="Unassembled WGS sequence"/>
</dbReference>
<dbReference type="InterPro" id="IPR019887">
    <property type="entry name" value="Tscrpt_reg_AsnC/Lrp_C"/>
</dbReference>
<evidence type="ECO:0000259" key="4">
    <source>
        <dbReference type="PROSITE" id="PS50956"/>
    </source>
</evidence>
<dbReference type="InterPro" id="IPR000485">
    <property type="entry name" value="AsnC-type_HTH_dom"/>
</dbReference>
<evidence type="ECO:0000256" key="2">
    <source>
        <dbReference type="ARBA" id="ARBA00023125"/>
    </source>
</evidence>
<keyword evidence="2" id="KW-0238">DNA-binding</keyword>
<dbReference type="InterPro" id="IPR036390">
    <property type="entry name" value="WH_DNA-bd_sf"/>
</dbReference>
<sequence>MIHPMKNERPLDELDRDILGALRASPQETNKALADRFGVSEVTIASRIRALESERVMKVMAQRDFRAAGYHAFANVDVYTAGRPVEAIAKELAKLDGLTLISILMGDPSFALMAMAPDLAGLQALAEDIGRIKGVRSVELTLFAEILKYRSDFVNL</sequence>
<dbReference type="InterPro" id="IPR036388">
    <property type="entry name" value="WH-like_DNA-bd_sf"/>
</dbReference>
<dbReference type="PROSITE" id="PS50956">
    <property type="entry name" value="HTH_ASNC_2"/>
    <property type="match status" value="1"/>
</dbReference>
<dbReference type="SUPFAM" id="SSF46785">
    <property type="entry name" value="Winged helix' DNA-binding domain"/>
    <property type="match status" value="1"/>
</dbReference>
<accession>A0ABX0P679</accession>
<protein>
    <submittedName>
        <fullName evidence="5">Lrp/AsnC family transcriptional regulator</fullName>
    </submittedName>
</protein>
<dbReference type="PANTHER" id="PTHR30154">
    <property type="entry name" value="LEUCINE-RESPONSIVE REGULATORY PROTEIN"/>
    <property type="match status" value="1"/>
</dbReference>
<proteinExistence type="predicted"/>
<reference evidence="5 6" key="1">
    <citation type="submission" date="2020-03" db="EMBL/GenBank/DDBJ databases">
        <title>Genome sequence of strain Massilia sp. TW-1.</title>
        <authorList>
            <person name="Chaudhary D.K."/>
        </authorList>
    </citation>
    <scope>NUCLEOTIDE SEQUENCE [LARGE SCALE GENOMIC DNA]</scope>
    <source>
        <strain evidence="5 6">TW-1</strain>
    </source>
</reference>
<dbReference type="PANTHER" id="PTHR30154:SF34">
    <property type="entry name" value="TRANSCRIPTIONAL REGULATOR AZLB"/>
    <property type="match status" value="1"/>
</dbReference>
<dbReference type="SUPFAM" id="SSF54909">
    <property type="entry name" value="Dimeric alpha+beta barrel"/>
    <property type="match status" value="1"/>
</dbReference>
<dbReference type="Gene3D" id="3.30.70.920">
    <property type="match status" value="1"/>
</dbReference>
<keyword evidence="6" id="KW-1185">Reference proteome</keyword>
<dbReference type="PRINTS" id="PR00033">
    <property type="entry name" value="HTHASNC"/>
</dbReference>
<keyword evidence="3" id="KW-0804">Transcription</keyword>
<feature type="domain" description="HTH asnC-type" evidence="4">
    <location>
        <begin position="11"/>
        <end position="71"/>
    </location>
</feature>
<dbReference type="Pfam" id="PF13404">
    <property type="entry name" value="HTH_AsnC-type"/>
    <property type="match status" value="1"/>
</dbReference>
<name>A0ABX0P679_9BURK</name>
<organism evidence="5 6">
    <name type="scientific">Telluria antibiotica</name>
    <dbReference type="NCBI Taxonomy" id="2717319"/>
    <lineage>
        <taxon>Bacteria</taxon>
        <taxon>Pseudomonadati</taxon>
        <taxon>Pseudomonadota</taxon>
        <taxon>Betaproteobacteria</taxon>
        <taxon>Burkholderiales</taxon>
        <taxon>Oxalobacteraceae</taxon>
        <taxon>Telluria group</taxon>
        <taxon>Telluria</taxon>
    </lineage>
</organism>
<evidence type="ECO:0000313" key="6">
    <source>
        <dbReference type="Proteomes" id="UP000716322"/>
    </source>
</evidence>
<dbReference type="EMBL" id="JAAQOM010000001">
    <property type="protein sequence ID" value="NIA52455.1"/>
    <property type="molecule type" value="Genomic_DNA"/>
</dbReference>
<evidence type="ECO:0000313" key="5">
    <source>
        <dbReference type="EMBL" id="NIA52455.1"/>
    </source>
</evidence>
<comment type="caution">
    <text evidence="5">The sequence shown here is derived from an EMBL/GenBank/DDBJ whole genome shotgun (WGS) entry which is preliminary data.</text>
</comment>
<evidence type="ECO:0000256" key="3">
    <source>
        <dbReference type="ARBA" id="ARBA00023163"/>
    </source>
</evidence>
<keyword evidence="1" id="KW-0805">Transcription regulation</keyword>
<dbReference type="Gene3D" id="1.10.10.10">
    <property type="entry name" value="Winged helix-like DNA-binding domain superfamily/Winged helix DNA-binding domain"/>
    <property type="match status" value="1"/>
</dbReference>
<dbReference type="SMART" id="SM00344">
    <property type="entry name" value="HTH_ASNC"/>
    <property type="match status" value="1"/>
</dbReference>
<dbReference type="InterPro" id="IPR019888">
    <property type="entry name" value="Tscrpt_reg_AsnC-like"/>
</dbReference>
<dbReference type="Pfam" id="PF01037">
    <property type="entry name" value="AsnC_trans_reg"/>
    <property type="match status" value="1"/>
</dbReference>
<dbReference type="InterPro" id="IPR011008">
    <property type="entry name" value="Dimeric_a/b-barrel"/>
</dbReference>